<protein>
    <recommendedName>
        <fullName evidence="3">Large ribosomal subunit protein bL12 C-terminal domain-containing protein</fullName>
    </recommendedName>
</protein>
<dbReference type="GO" id="GO:0005840">
    <property type="term" value="C:ribosome"/>
    <property type="evidence" value="ECO:0007669"/>
    <property type="project" value="UniProtKB-KW"/>
</dbReference>
<dbReference type="InterPro" id="IPR013823">
    <property type="entry name" value="Ribosomal_bL12_C"/>
</dbReference>
<accession>A0AAP0EN61</accession>
<evidence type="ECO:0000313" key="4">
    <source>
        <dbReference type="EMBL" id="KAK9092678.1"/>
    </source>
</evidence>
<dbReference type="Pfam" id="PF00542">
    <property type="entry name" value="Ribosomal_L12"/>
    <property type="match status" value="1"/>
</dbReference>
<feature type="domain" description="Large ribosomal subunit protein bL12 C-terminal" evidence="3">
    <location>
        <begin position="113"/>
        <end position="143"/>
    </location>
</feature>
<dbReference type="GO" id="GO:0003729">
    <property type="term" value="F:mRNA binding"/>
    <property type="evidence" value="ECO:0007669"/>
    <property type="project" value="TreeGrafter"/>
</dbReference>
<evidence type="ECO:0000256" key="1">
    <source>
        <dbReference type="ARBA" id="ARBA00022980"/>
    </source>
</evidence>
<evidence type="ECO:0000313" key="5">
    <source>
        <dbReference type="Proteomes" id="UP001420932"/>
    </source>
</evidence>
<comment type="caution">
    <text evidence="4">The sequence shown here is derived from an EMBL/GenBank/DDBJ whole genome shotgun (WGS) entry which is preliminary data.</text>
</comment>
<proteinExistence type="predicted"/>
<dbReference type="GO" id="GO:0003735">
    <property type="term" value="F:structural constituent of ribosome"/>
    <property type="evidence" value="ECO:0007669"/>
    <property type="project" value="InterPro"/>
</dbReference>
<name>A0AAP0EN61_9MAGN</name>
<evidence type="ECO:0000259" key="3">
    <source>
        <dbReference type="Pfam" id="PF00542"/>
    </source>
</evidence>
<dbReference type="SUPFAM" id="SSF54736">
    <property type="entry name" value="ClpS-like"/>
    <property type="match status" value="1"/>
</dbReference>
<dbReference type="PANTHER" id="PTHR45987:SF11">
    <property type="entry name" value="OS07G0626100 PROTEIN"/>
    <property type="match status" value="1"/>
</dbReference>
<dbReference type="AlphaFoldDB" id="A0AAP0EN61"/>
<organism evidence="4 5">
    <name type="scientific">Stephania yunnanensis</name>
    <dbReference type="NCBI Taxonomy" id="152371"/>
    <lineage>
        <taxon>Eukaryota</taxon>
        <taxon>Viridiplantae</taxon>
        <taxon>Streptophyta</taxon>
        <taxon>Embryophyta</taxon>
        <taxon>Tracheophyta</taxon>
        <taxon>Spermatophyta</taxon>
        <taxon>Magnoliopsida</taxon>
        <taxon>Ranunculales</taxon>
        <taxon>Menispermaceae</taxon>
        <taxon>Menispermoideae</taxon>
        <taxon>Cissampelideae</taxon>
        <taxon>Stephania</taxon>
    </lineage>
</organism>
<keyword evidence="1" id="KW-0689">Ribosomal protein</keyword>
<gene>
    <name evidence="4" type="ORF">Syun_027589</name>
</gene>
<reference evidence="4 5" key="1">
    <citation type="submission" date="2024-01" db="EMBL/GenBank/DDBJ databases">
        <title>Genome assemblies of Stephania.</title>
        <authorList>
            <person name="Yang L."/>
        </authorList>
    </citation>
    <scope>NUCLEOTIDE SEQUENCE [LARGE SCALE GENOMIC DNA]</scope>
    <source>
        <strain evidence="4">YNDBR</strain>
        <tissue evidence="4">Leaf</tissue>
    </source>
</reference>
<dbReference type="InterPro" id="IPR014719">
    <property type="entry name" value="Ribosomal_bL12_C/ClpS-like"/>
</dbReference>
<keyword evidence="2" id="KW-0687">Ribonucleoprotein</keyword>
<dbReference type="InterPro" id="IPR000206">
    <property type="entry name" value="Ribosomal_bL12"/>
</dbReference>
<dbReference type="GO" id="GO:1990904">
    <property type="term" value="C:ribonucleoprotein complex"/>
    <property type="evidence" value="ECO:0007669"/>
    <property type="project" value="UniProtKB-KW"/>
</dbReference>
<dbReference type="EMBL" id="JBBNAF010000012">
    <property type="protein sequence ID" value="KAK9092678.1"/>
    <property type="molecule type" value="Genomic_DNA"/>
</dbReference>
<dbReference type="Gene3D" id="3.30.1390.10">
    <property type="match status" value="1"/>
</dbReference>
<dbReference type="PANTHER" id="PTHR45987">
    <property type="entry name" value="39S RIBOSOMAL PROTEIN L12"/>
    <property type="match status" value="1"/>
</dbReference>
<evidence type="ECO:0000256" key="2">
    <source>
        <dbReference type="ARBA" id="ARBA00023274"/>
    </source>
</evidence>
<sequence>MLPCIAQILAYNEITIVCTHLTTVRTHLDEITTVRHVHPEIASLSQKLDRIATELLDLTKLERHNYAILFRLEMGLNNYVSAIFGLDSSGSSAAAGWRSCGVECRGEDDLRFEAGEIKIIKEVRSFTDLGLKEANELVEKRTKTKRTNRKPCSEGDHPDYLKSLIIGSVLFNILVGLKPRSFSPKFPITKSKSRLNRPFCFIFDHSAHFAFFKAELVRRRKEHTQATTTN</sequence>
<dbReference type="Proteomes" id="UP001420932">
    <property type="component" value="Unassembled WGS sequence"/>
</dbReference>
<keyword evidence="5" id="KW-1185">Reference proteome</keyword>
<dbReference type="GO" id="GO:0006412">
    <property type="term" value="P:translation"/>
    <property type="evidence" value="ECO:0007669"/>
    <property type="project" value="InterPro"/>
</dbReference>